<proteinExistence type="predicted"/>
<sequence>MLDVLGVFEQLPALVQRSVLGAAVLLIAAGVPIAIWFFVTRSPTARLIAARLLTWTIIFLVSALFVFLDPIDGIIETGVDGGRYRGFWAPISLWGCFETVRLMLIKPRNVARTLLGLVWLAALLIGGWQLGHLVGYALVLLFVVALFDIGGWVGGKTLAKLKPFDFRIFKKTSPNKTLGGLVVSFVLGGAAWVWVFGGGVFFGEPAANLNLMGYLGLAGFAVLGDWLASKLKRMAKVKDAGAIIVGFGGVLDRFDSIIWVGVGSLLISYF</sequence>
<gene>
    <name evidence="13" type="ORF">UFOPK1855_00514</name>
</gene>
<keyword evidence="7 12" id="KW-1133">Transmembrane helix</keyword>
<evidence type="ECO:0000256" key="8">
    <source>
        <dbReference type="ARBA" id="ARBA00023098"/>
    </source>
</evidence>
<feature type="transmembrane region" description="Helical" evidence="12">
    <location>
        <begin position="87"/>
        <end position="104"/>
    </location>
</feature>
<dbReference type="GO" id="GO:0004605">
    <property type="term" value="F:phosphatidate cytidylyltransferase activity"/>
    <property type="evidence" value="ECO:0007669"/>
    <property type="project" value="TreeGrafter"/>
</dbReference>
<keyword evidence="4" id="KW-0808">Transferase</keyword>
<reference evidence="13" key="1">
    <citation type="submission" date="2020-05" db="EMBL/GenBank/DDBJ databases">
        <authorList>
            <person name="Chiriac C."/>
            <person name="Salcher M."/>
            <person name="Ghai R."/>
            <person name="Kavagutti S V."/>
        </authorList>
    </citation>
    <scope>NUCLEOTIDE SEQUENCE</scope>
</reference>
<keyword evidence="10" id="KW-0594">Phospholipid biosynthesis</keyword>
<keyword evidence="3" id="KW-0444">Lipid biosynthesis</keyword>
<dbReference type="GO" id="GO:0016024">
    <property type="term" value="P:CDP-diacylglycerol biosynthetic process"/>
    <property type="evidence" value="ECO:0007669"/>
    <property type="project" value="TreeGrafter"/>
</dbReference>
<feature type="transmembrane region" description="Helical" evidence="12">
    <location>
        <begin position="240"/>
        <end position="267"/>
    </location>
</feature>
<dbReference type="Pfam" id="PF01148">
    <property type="entry name" value="CTP_transf_1"/>
    <property type="match status" value="1"/>
</dbReference>
<feature type="transmembrane region" description="Helical" evidence="12">
    <location>
        <begin position="180"/>
        <end position="203"/>
    </location>
</feature>
<keyword evidence="11" id="KW-1208">Phospholipid metabolism</keyword>
<evidence type="ECO:0000256" key="5">
    <source>
        <dbReference type="ARBA" id="ARBA00022692"/>
    </source>
</evidence>
<dbReference type="AlphaFoldDB" id="A0A6J6HI13"/>
<comment type="subcellular location">
    <subcellularLocation>
        <location evidence="1">Cell membrane</location>
        <topology evidence="1">Multi-pass membrane protein</topology>
    </subcellularLocation>
</comment>
<feature type="transmembrane region" description="Helical" evidence="12">
    <location>
        <begin position="136"/>
        <end position="159"/>
    </location>
</feature>
<keyword evidence="5 12" id="KW-0812">Transmembrane</keyword>
<evidence type="ECO:0000256" key="2">
    <source>
        <dbReference type="ARBA" id="ARBA00022475"/>
    </source>
</evidence>
<keyword evidence="6" id="KW-0548">Nucleotidyltransferase</keyword>
<dbReference type="PANTHER" id="PTHR46382:SF1">
    <property type="entry name" value="PHOSPHATIDATE CYTIDYLYLTRANSFERASE"/>
    <property type="match status" value="1"/>
</dbReference>
<evidence type="ECO:0000256" key="1">
    <source>
        <dbReference type="ARBA" id="ARBA00004651"/>
    </source>
</evidence>
<dbReference type="PANTHER" id="PTHR46382">
    <property type="entry name" value="PHOSPHATIDATE CYTIDYLYLTRANSFERASE"/>
    <property type="match status" value="1"/>
</dbReference>
<evidence type="ECO:0000256" key="4">
    <source>
        <dbReference type="ARBA" id="ARBA00022679"/>
    </source>
</evidence>
<keyword evidence="9 12" id="KW-0472">Membrane</keyword>
<keyword evidence="8" id="KW-0443">Lipid metabolism</keyword>
<evidence type="ECO:0000256" key="10">
    <source>
        <dbReference type="ARBA" id="ARBA00023209"/>
    </source>
</evidence>
<feature type="transmembrane region" description="Helical" evidence="12">
    <location>
        <begin position="20"/>
        <end position="39"/>
    </location>
</feature>
<evidence type="ECO:0000256" key="9">
    <source>
        <dbReference type="ARBA" id="ARBA00023136"/>
    </source>
</evidence>
<evidence type="ECO:0000256" key="12">
    <source>
        <dbReference type="SAM" id="Phobius"/>
    </source>
</evidence>
<evidence type="ECO:0000256" key="11">
    <source>
        <dbReference type="ARBA" id="ARBA00023264"/>
    </source>
</evidence>
<evidence type="ECO:0000256" key="6">
    <source>
        <dbReference type="ARBA" id="ARBA00022695"/>
    </source>
</evidence>
<evidence type="ECO:0000256" key="3">
    <source>
        <dbReference type="ARBA" id="ARBA00022516"/>
    </source>
</evidence>
<keyword evidence="2" id="KW-1003">Cell membrane</keyword>
<feature type="transmembrane region" description="Helical" evidence="12">
    <location>
        <begin position="111"/>
        <end position="130"/>
    </location>
</feature>
<organism evidence="13">
    <name type="scientific">freshwater metagenome</name>
    <dbReference type="NCBI Taxonomy" id="449393"/>
    <lineage>
        <taxon>unclassified sequences</taxon>
        <taxon>metagenomes</taxon>
        <taxon>ecological metagenomes</taxon>
    </lineage>
</organism>
<accession>A0A6J6HI13</accession>
<feature type="transmembrane region" description="Helical" evidence="12">
    <location>
        <begin position="48"/>
        <end position="67"/>
    </location>
</feature>
<dbReference type="GO" id="GO:0005886">
    <property type="term" value="C:plasma membrane"/>
    <property type="evidence" value="ECO:0007669"/>
    <property type="project" value="UniProtKB-SubCell"/>
</dbReference>
<name>A0A6J6HI13_9ZZZZ</name>
<evidence type="ECO:0000256" key="7">
    <source>
        <dbReference type="ARBA" id="ARBA00022989"/>
    </source>
</evidence>
<evidence type="ECO:0000313" key="13">
    <source>
        <dbReference type="EMBL" id="CAB4612710.1"/>
    </source>
</evidence>
<feature type="transmembrane region" description="Helical" evidence="12">
    <location>
        <begin position="209"/>
        <end position="228"/>
    </location>
</feature>
<dbReference type="EMBL" id="CAEZUW010000066">
    <property type="protein sequence ID" value="CAB4612710.1"/>
    <property type="molecule type" value="Genomic_DNA"/>
</dbReference>
<protein>
    <submittedName>
        <fullName evidence="13">Unannotated protein</fullName>
    </submittedName>
</protein>